<evidence type="ECO:0000256" key="15">
    <source>
        <dbReference type="SAM" id="Phobius"/>
    </source>
</evidence>
<evidence type="ECO:0000256" key="2">
    <source>
        <dbReference type="ARBA" id="ARBA00006278"/>
    </source>
</evidence>
<gene>
    <name evidence="17" type="ORF">FA13DRAFT_1800771</name>
</gene>
<dbReference type="InterPro" id="IPR017927">
    <property type="entry name" value="FAD-bd_FR_type"/>
</dbReference>
<dbReference type="SUPFAM" id="SSF63380">
    <property type="entry name" value="Riboflavin synthase domain-like"/>
    <property type="match status" value="1"/>
</dbReference>
<evidence type="ECO:0000256" key="3">
    <source>
        <dbReference type="ARBA" id="ARBA00012668"/>
    </source>
</evidence>
<keyword evidence="4" id="KW-0813">Transport</keyword>
<accession>A0A4Y7SFY9</accession>
<feature type="transmembrane region" description="Helical" evidence="15">
    <location>
        <begin position="181"/>
        <end position="198"/>
    </location>
</feature>
<evidence type="ECO:0000256" key="13">
    <source>
        <dbReference type="ARBA" id="ARBA00048483"/>
    </source>
</evidence>
<dbReference type="CDD" id="cd06186">
    <property type="entry name" value="NOX_Duox_like_FAD_NADP"/>
    <property type="match status" value="1"/>
</dbReference>
<keyword evidence="8 15" id="KW-1133">Transmembrane helix</keyword>
<dbReference type="GO" id="GO:0006879">
    <property type="term" value="P:intracellular iron ion homeostasis"/>
    <property type="evidence" value="ECO:0007669"/>
    <property type="project" value="TreeGrafter"/>
</dbReference>
<keyword evidence="6 15" id="KW-0812">Transmembrane</keyword>
<dbReference type="Pfam" id="PF08022">
    <property type="entry name" value="FAD_binding_8"/>
    <property type="match status" value="1"/>
</dbReference>
<comment type="catalytic activity">
    <reaction evidence="13">
        <text>2 a Fe(II)-siderophore + NADP(+) + H(+) = 2 a Fe(III)-siderophore + NADPH</text>
        <dbReference type="Rhea" id="RHEA:28795"/>
        <dbReference type="Rhea" id="RHEA-COMP:11342"/>
        <dbReference type="Rhea" id="RHEA-COMP:11344"/>
        <dbReference type="ChEBI" id="CHEBI:15378"/>
        <dbReference type="ChEBI" id="CHEBI:29033"/>
        <dbReference type="ChEBI" id="CHEBI:29034"/>
        <dbReference type="ChEBI" id="CHEBI:57783"/>
        <dbReference type="ChEBI" id="CHEBI:58349"/>
        <dbReference type="EC" id="1.16.1.9"/>
    </reaction>
</comment>
<dbReference type="STRING" id="71717.A0A4Y7SFY9"/>
<name>A0A4Y7SFY9_COPMI</name>
<dbReference type="InterPro" id="IPR017938">
    <property type="entry name" value="Riboflavin_synthase-like_b-brl"/>
</dbReference>
<dbReference type="AlphaFoldDB" id="A0A4Y7SFY9"/>
<evidence type="ECO:0000256" key="7">
    <source>
        <dbReference type="ARBA" id="ARBA00022982"/>
    </source>
</evidence>
<dbReference type="InterPro" id="IPR051410">
    <property type="entry name" value="Ferric/Cupric_Reductase"/>
</dbReference>
<keyword evidence="9" id="KW-0560">Oxidoreductase</keyword>
<evidence type="ECO:0000256" key="14">
    <source>
        <dbReference type="SAM" id="MobiDB-lite"/>
    </source>
</evidence>
<dbReference type="InterPro" id="IPR013121">
    <property type="entry name" value="Fe_red_NAD-bd_6"/>
</dbReference>
<keyword evidence="7" id="KW-0249">Electron transport</keyword>
<dbReference type="InterPro" id="IPR039261">
    <property type="entry name" value="FNR_nucleotide-bd"/>
</dbReference>
<keyword evidence="10" id="KW-0406">Ion transport</keyword>
<dbReference type="GO" id="GO:0015677">
    <property type="term" value="P:copper ion import"/>
    <property type="evidence" value="ECO:0007669"/>
    <property type="project" value="TreeGrafter"/>
</dbReference>
<comment type="subcellular location">
    <subcellularLocation>
        <location evidence="1">Cell membrane</location>
        <topology evidence="1">Multi-pass membrane protein</topology>
    </subcellularLocation>
</comment>
<feature type="transmembrane region" description="Helical" evidence="15">
    <location>
        <begin position="218"/>
        <end position="235"/>
    </location>
</feature>
<evidence type="ECO:0000256" key="4">
    <source>
        <dbReference type="ARBA" id="ARBA00022448"/>
    </source>
</evidence>
<organism evidence="17 18">
    <name type="scientific">Coprinellus micaceus</name>
    <name type="common">Glistening ink-cap mushroom</name>
    <name type="synonym">Coprinus micaceus</name>
    <dbReference type="NCBI Taxonomy" id="71717"/>
    <lineage>
        <taxon>Eukaryota</taxon>
        <taxon>Fungi</taxon>
        <taxon>Dikarya</taxon>
        <taxon>Basidiomycota</taxon>
        <taxon>Agaricomycotina</taxon>
        <taxon>Agaricomycetes</taxon>
        <taxon>Agaricomycetidae</taxon>
        <taxon>Agaricales</taxon>
        <taxon>Agaricineae</taxon>
        <taxon>Psathyrellaceae</taxon>
        <taxon>Coprinellus</taxon>
    </lineage>
</organism>
<dbReference type="InterPro" id="IPR013130">
    <property type="entry name" value="Fe3_Rdtase_TM_dom"/>
</dbReference>
<dbReference type="OrthoDB" id="3944240at2759"/>
<evidence type="ECO:0000256" key="8">
    <source>
        <dbReference type="ARBA" id="ARBA00022989"/>
    </source>
</evidence>
<dbReference type="GO" id="GO:0005886">
    <property type="term" value="C:plasma membrane"/>
    <property type="evidence" value="ECO:0007669"/>
    <property type="project" value="UniProtKB-SubCell"/>
</dbReference>
<evidence type="ECO:0000256" key="11">
    <source>
        <dbReference type="ARBA" id="ARBA00023136"/>
    </source>
</evidence>
<dbReference type="Proteomes" id="UP000298030">
    <property type="component" value="Unassembled WGS sequence"/>
</dbReference>
<dbReference type="InterPro" id="IPR013112">
    <property type="entry name" value="FAD-bd_8"/>
</dbReference>
<dbReference type="PANTHER" id="PTHR32361">
    <property type="entry name" value="FERRIC/CUPRIC REDUCTASE TRANSMEMBRANE COMPONENT"/>
    <property type="match status" value="1"/>
</dbReference>
<feature type="transmembrane region" description="Helical" evidence="15">
    <location>
        <begin position="147"/>
        <end position="169"/>
    </location>
</feature>
<feature type="transmembrane region" description="Helical" evidence="15">
    <location>
        <begin position="266"/>
        <end position="281"/>
    </location>
</feature>
<feature type="region of interest" description="Disordered" evidence="14">
    <location>
        <begin position="598"/>
        <end position="626"/>
    </location>
</feature>
<evidence type="ECO:0000256" key="12">
    <source>
        <dbReference type="ARBA" id="ARBA00023180"/>
    </source>
</evidence>
<evidence type="ECO:0000256" key="10">
    <source>
        <dbReference type="ARBA" id="ARBA00023065"/>
    </source>
</evidence>
<evidence type="ECO:0000256" key="9">
    <source>
        <dbReference type="ARBA" id="ARBA00023002"/>
    </source>
</evidence>
<dbReference type="PANTHER" id="PTHR32361:SF9">
    <property type="entry name" value="FERRIC REDUCTASE TRANSMEMBRANE COMPONENT 3-RELATED"/>
    <property type="match status" value="1"/>
</dbReference>
<evidence type="ECO:0000313" key="17">
    <source>
        <dbReference type="EMBL" id="TEB20627.1"/>
    </source>
</evidence>
<evidence type="ECO:0000256" key="5">
    <source>
        <dbReference type="ARBA" id="ARBA00022475"/>
    </source>
</evidence>
<dbReference type="Pfam" id="PF01794">
    <property type="entry name" value="Ferric_reduct"/>
    <property type="match status" value="1"/>
</dbReference>
<reference evidence="17 18" key="1">
    <citation type="journal article" date="2019" name="Nat. Ecol. Evol.">
        <title>Megaphylogeny resolves global patterns of mushroom evolution.</title>
        <authorList>
            <person name="Varga T."/>
            <person name="Krizsan K."/>
            <person name="Foldi C."/>
            <person name="Dima B."/>
            <person name="Sanchez-Garcia M."/>
            <person name="Sanchez-Ramirez S."/>
            <person name="Szollosi G.J."/>
            <person name="Szarkandi J.G."/>
            <person name="Papp V."/>
            <person name="Albert L."/>
            <person name="Andreopoulos W."/>
            <person name="Angelini C."/>
            <person name="Antonin V."/>
            <person name="Barry K.W."/>
            <person name="Bougher N.L."/>
            <person name="Buchanan P."/>
            <person name="Buyck B."/>
            <person name="Bense V."/>
            <person name="Catcheside P."/>
            <person name="Chovatia M."/>
            <person name="Cooper J."/>
            <person name="Damon W."/>
            <person name="Desjardin D."/>
            <person name="Finy P."/>
            <person name="Geml J."/>
            <person name="Haridas S."/>
            <person name="Hughes K."/>
            <person name="Justo A."/>
            <person name="Karasinski D."/>
            <person name="Kautmanova I."/>
            <person name="Kiss B."/>
            <person name="Kocsube S."/>
            <person name="Kotiranta H."/>
            <person name="LaButti K.M."/>
            <person name="Lechner B.E."/>
            <person name="Liimatainen K."/>
            <person name="Lipzen A."/>
            <person name="Lukacs Z."/>
            <person name="Mihaltcheva S."/>
            <person name="Morgado L.N."/>
            <person name="Niskanen T."/>
            <person name="Noordeloos M.E."/>
            <person name="Ohm R.A."/>
            <person name="Ortiz-Santana B."/>
            <person name="Ovrebo C."/>
            <person name="Racz N."/>
            <person name="Riley R."/>
            <person name="Savchenko A."/>
            <person name="Shiryaev A."/>
            <person name="Soop K."/>
            <person name="Spirin V."/>
            <person name="Szebenyi C."/>
            <person name="Tomsovsky M."/>
            <person name="Tulloss R.E."/>
            <person name="Uehling J."/>
            <person name="Grigoriev I.V."/>
            <person name="Vagvolgyi C."/>
            <person name="Papp T."/>
            <person name="Martin F.M."/>
            <person name="Miettinen O."/>
            <person name="Hibbett D.S."/>
            <person name="Nagy L.G."/>
        </authorList>
    </citation>
    <scope>NUCLEOTIDE SEQUENCE [LARGE SCALE GENOMIC DNA]</scope>
    <source>
        <strain evidence="17 18">FP101781</strain>
    </source>
</reference>
<dbReference type="SFLD" id="SFLDS00052">
    <property type="entry name" value="Ferric_Reductase_Domain"/>
    <property type="match status" value="1"/>
</dbReference>
<comment type="similarity">
    <text evidence="2">Belongs to the ferric reductase (FRE) family.</text>
</comment>
<evidence type="ECO:0000259" key="16">
    <source>
        <dbReference type="PROSITE" id="PS51384"/>
    </source>
</evidence>
<evidence type="ECO:0000256" key="1">
    <source>
        <dbReference type="ARBA" id="ARBA00004651"/>
    </source>
</evidence>
<dbReference type="Pfam" id="PF08030">
    <property type="entry name" value="NAD_binding_6"/>
    <property type="match status" value="1"/>
</dbReference>
<keyword evidence="11 15" id="KW-0472">Membrane</keyword>
<dbReference type="Gene3D" id="3.40.50.80">
    <property type="entry name" value="Nucleotide-binding domain of ferredoxin-NADP reductase (FNR) module"/>
    <property type="match status" value="1"/>
</dbReference>
<keyword evidence="18" id="KW-1185">Reference proteome</keyword>
<dbReference type="EC" id="1.16.1.9" evidence="3"/>
<protein>
    <recommendedName>
        <fullName evidence="3">ferric-chelate reductase (NADPH)</fullName>
        <ecNumber evidence="3">1.16.1.9</ecNumber>
    </recommendedName>
</protein>
<sequence>MSSGAPPVVPTQFLGPNYAKVDREFVHKFTIVWASVLGFFIAISLPKLLRSIRKGRAFKDTLGIREDWNRNYYSSLAGGQRVGNRGGKWEALSDKASSWFYWSLPGFELNLAQLLIIGGYIALVVACITVDAALVKNANRAGRIAVAQIPLVFLFATKNSLLSLVLGPGNGYEKLNFVHKWCGRGIFLGSLIHGSLWIKNHLDTFTPIIGQEKEEMGIAAFSLLSIIVLTSLRPVRRWVYNIFYRSPVRPSLCPDDDHRSNGNPSILLYVAFFITLCYHTPEAVPWIFPALAFYGLDLLMRMFRLRIKDAILVPSGKQMTLVHVPDCTDGWTAGQHVRLRVFSAGRVFESHPFTIFTAPPETTCITAIPQGVNIGVRVMGDWTKSLNDYATQTVEVLKQQEEEACLDEKAGLKPVAMSSAQLATKPKRAAFTFPPPEVPVQVMIDGPYGGCSIDLGRYESILLFAGGAGATFTLGLLDDIVGRCVKLGRRNGEITKRIEFAWCIRSFGAIDWFAPALMDIATVAASSGLSVHISVYVTCLCNPEAVPPIPNCDVTIVRPSIYKVLNDLVTPPEEPSSKSLEAAQSRTGIEVVARLPTAKSADGRPATATTTTTRETSEVELEGSDDFDPSVRNRLPWIGLGGGLAVCASGPESLTKEAANAVARLQMHRGLDVGIVGLHTEVFSL</sequence>
<evidence type="ECO:0000256" key="6">
    <source>
        <dbReference type="ARBA" id="ARBA00022692"/>
    </source>
</evidence>
<dbReference type="GO" id="GO:0052851">
    <property type="term" value="F:ferric-chelate reductase (NADPH) activity"/>
    <property type="evidence" value="ECO:0007669"/>
    <property type="project" value="UniProtKB-EC"/>
</dbReference>
<feature type="transmembrane region" description="Helical" evidence="15">
    <location>
        <begin position="114"/>
        <end position="135"/>
    </location>
</feature>
<dbReference type="GO" id="GO:0006826">
    <property type="term" value="P:iron ion transport"/>
    <property type="evidence" value="ECO:0007669"/>
    <property type="project" value="UniProtKB-ARBA"/>
</dbReference>
<feature type="domain" description="FAD-binding FR-type" evidence="16">
    <location>
        <begin position="300"/>
        <end position="454"/>
    </location>
</feature>
<dbReference type="PROSITE" id="PS51384">
    <property type="entry name" value="FAD_FR"/>
    <property type="match status" value="1"/>
</dbReference>
<proteinExistence type="inferred from homology"/>
<keyword evidence="12" id="KW-0325">Glycoprotein</keyword>
<evidence type="ECO:0000313" key="18">
    <source>
        <dbReference type="Proteomes" id="UP000298030"/>
    </source>
</evidence>
<keyword evidence="5" id="KW-1003">Cell membrane</keyword>
<comment type="caution">
    <text evidence="17">The sequence shown here is derived from an EMBL/GenBank/DDBJ whole genome shotgun (WGS) entry which is preliminary data.</text>
</comment>
<feature type="transmembrane region" description="Helical" evidence="15">
    <location>
        <begin position="31"/>
        <end position="49"/>
    </location>
</feature>
<dbReference type="EMBL" id="QPFP01000135">
    <property type="protein sequence ID" value="TEB20627.1"/>
    <property type="molecule type" value="Genomic_DNA"/>
</dbReference>